<proteinExistence type="predicted"/>
<dbReference type="Proteomes" id="UP000027121">
    <property type="component" value="Chromosome"/>
</dbReference>
<gene>
    <name evidence="3" type="primary">zapE</name>
    <name evidence="3" type="ORF">BV82_11855</name>
</gene>
<dbReference type="Pfam" id="PF03969">
    <property type="entry name" value="AFG1_ATPase"/>
    <property type="match status" value="1"/>
</dbReference>
<dbReference type="GO" id="GO:0051301">
    <property type="term" value="P:cell division"/>
    <property type="evidence" value="ECO:0007669"/>
    <property type="project" value="UniProtKB-KW"/>
</dbReference>
<reference evidence="3 4" key="1">
    <citation type="journal article" date="2014" name="Genome Announc.">
        <title>Genome Sequence of Pseudomonas sp. Strain P482, a Tomato Rhizosphere Isolate with Broad-Spectrum Antimicrobial Activity.</title>
        <authorList>
            <person name="Krzyzanowska D.M."/>
            <person name="Ossowicki A."/>
            <person name="Jafra S."/>
        </authorList>
    </citation>
    <scope>NUCLEOTIDE SEQUENCE [LARGE SCALE GENOMIC DNA]</scope>
    <source>
        <strain evidence="3 4">P482</strain>
    </source>
</reference>
<evidence type="ECO:0000313" key="3">
    <source>
        <dbReference type="EMBL" id="QWE81264.1"/>
    </source>
</evidence>
<keyword evidence="2" id="KW-0067">ATP-binding</keyword>
<accession>A0AAQ0DM66</accession>
<dbReference type="Gene3D" id="3.40.50.300">
    <property type="entry name" value="P-loop containing nucleotide triphosphate hydrolases"/>
    <property type="match status" value="1"/>
</dbReference>
<sequence>MQDLSDLEGSSEGKTCQFARKCISRVQDFSVGAGLPRDKHRHLSSVEITGRLQSYWLNWPPSLKLALESHRPEEPGLPALPPSWIRSPLRALRRLSTPAADDRALAETVRQHFRTQATACGYTLSAGQLRVIEHMAAQAAQLETGQARSLYLYGAVGRGKSWLLDGFFQALPQAHKRRLHFHDFFARLHQGMFDHRHQDDALACTLDELLEDCQVLCFDEFHVHDIGDAMLITRLFQALFARRIFLLVTSNHAPQGLLPNPLYHQRFEPVIGLINRRMHVLEVGGEQDFRRLPSAAGQQRFTQGHYLWPGSREQRQALQLPEPGDAPVLLEVGKRTLRAHLSEQRTVGFDFVELCEQPTAVIDYLELARHFDHWIIERLPNLEDCSIAAQQRFVNLVDVLYDQDKHLVLIGSRPLADSLGGSASDLARTRSRLGQLRQAGC</sequence>
<dbReference type="SUPFAM" id="SSF52540">
    <property type="entry name" value="P-loop containing nucleoside triphosphate hydrolases"/>
    <property type="match status" value="1"/>
</dbReference>
<dbReference type="KEGG" id="pdw:BV82_11855"/>
<dbReference type="AlphaFoldDB" id="A0AAQ0DM66"/>
<dbReference type="EMBL" id="CP071706">
    <property type="protein sequence ID" value="QWE81264.1"/>
    <property type="molecule type" value="Genomic_DNA"/>
</dbReference>
<reference evidence="3 4" key="2">
    <citation type="journal article" date="2016" name="Front. Microbiol.">
        <title>When Genome-Based Approach Meets the 'Old but Good': Revealing Genes Involved in the Antibacterial Activity of Pseudomonas sp. P482 against Soft Rot Pathogens.</title>
        <authorList>
            <person name="Krzyzanowska D.M."/>
            <person name="Ossowicki A."/>
            <person name="Rajewska M."/>
            <person name="Maciag T."/>
            <person name="Jablonska M."/>
            <person name="Obuchowski M."/>
            <person name="Heeb S."/>
            <person name="Jafra S."/>
        </authorList>
    </citation>
    <scope>NUCLEOTIDE SEQUENCE [LARGE SCALE GENOMIC DNA]</scope>
    <source>
        <strain evidence="3 4">P482</strain>
    </source>
</reference>
<keyword evidence="4" id="KW-1185">Reference proteome</keyword>
<dbReference type="GO" id="GO:0016887">
    <property type="term" value="F:ATP hydrolysis activity"/>
    <property type="evidence" value="ECO:0007669"/>
    <property type="project" value="InterPro"/>
</dbReference>
<protein>
    <submittedName>
        <fullName evidence="3">Cell division protein ZapE</fullName>
    </submittedName>
</protein>
<keyword evidence="3" id="KW-0131">Cell cycle</keyword>
<dbReference type="NCBIfam" id="NF040713">
    <property type="entry name" value="ZapE"/>
    <property type="match status" value="1"/>
</dbReference>
<dbReference type="InterPro" id="IPR005654">
    <property type="entry name" value="ATPase_AFG1-like"/>
</dbReference>
<dbReference type="PANTHER" id="PTHR12169:SF6">
    <property type="entry name" value="AFG1-LIKE ATPASE"/>
    <property type="match status" value="1"/>
</dbReference>
<evidence type="ECO:0000313" key="4">
    <source>
        <dbReference type="Proteomes" id="UP000027121"/>
    </source>
</evidence>
<dbReference type="GO" id="GO:0005737">
    <property type="term" value="C:cytoplasm"/>
    <property type="evidence" value="ECO:0007669"/>
    <property type="project" value="TreeGrafter"/>
</dbReference>
<dbReference type="GO" id="GO:0005524">
    <property type="term" value="F:ATP binding"/>
    <property type="evidence" value="ECO:0007669"/>
    <property type="project" value="UniProtKB-KW"/>
</dbReference>
<dbReference type="GO" id="GO:0032153">
    <property type="term" value="C:cell division site"/>
    <property type="evidence" value="ECO:0007669"/>
    <property type="project" value="TreeGrafter"/>
</dbReference>
<dbReference type="PANTHER" id="PTHR12169">
    <property type="entry name" value="ATPASE N2B"/>
    <property type="match status" value="1"/>
</dbReference>
<keyword evidence="3" id="KW-0132">Cell division</keyword>
<evidence type="ECO:0000256" key="1">
    <source>
        <dbReference type="ARBA" id="ARBA00022741"/>
    </source>
</evidence>
<dbReference type="InterPro" id="IPR027417">
    <property type="entry name" value="P-loop_NTPase"/>
</dbReference>
<name>A0AAQ0DM66_9PSED</name>
<organism evidence="3 4">
    <name type="scientific">Pseudomonas donghuensis</name>
    <dbReference type="NCBI Taxonomy" id="1163398"/>
    <lineage>
        <taxon>Bacteria</taxon>
        <taxon>Pseudomonadati</taxon>
        <taxon>Pseudomonadota</taxon>
        <taxon>Gammaproteobacteria</taxon>
        <taxon>Pseudomonadales</taxon>
        <taxon>Pseudomonadaceae</taxon>
        <taxon>Pseudomonas</taxon>
    </lineage>
</organism>
<evidence type="ECO:0000256" key="2">
    <source>
        <dbReference type="ARBA" id="ARBA00022840"/>
    </source>
</evidence>
<keyword evidence="1" id="KW-0547">Nucleotide-binding</keyword>